<dbReference type="Gramene" id="ESR41678">
    <property type="protein sequence ID" value="ESR41678"/>
    <property type="gene ID" value="CICLE_v10013266mg"/>
</dbReference>
<dbReference type="Gene3D" id="1.10.10.60">
    <property type="entry name" value="Homeodomain-like"/>
    <property type="match status" value="1"/>
</dbReference>
<dbReference type="PANTHER" id="PTHR10641:SF1230">
    <property type="entry name" value="MYB TRANSCRIPTION FACTOR"/>
    <property type="match status" value="1"/>
</dbReference>
<dbReference type="SUPFAM" id="SSF46689">
    <property type="entry name" value="Homeodomain-like"/>
    <property type="match status" value="1"/>
</dbReference>
<sequence length="72" mass="8453">MSGMMMPLSRKEVDIDEDSNSGLKRSGKSCRLRWLNYLRPNIKHGYISTEEEQIIIQLHKNIKIYLHGHTIK</sequence>
<evidence type="ECO:0000256" key="1">
    <source>
        <dbReference type="ARBA" id="ARBA00004123"/>
    </source>
</evidence>
<dbReference type="GO" id="GO:0005634">
    <property type="term" value="C:nucleus"/>
    <property type="evidence" value="ECO:0007669"/>
    <property type="project" value="UniProtKB-SubCell"/>
</dbReference>
<dbReference type="InterPro" id="IPR017930">
    <property type="entry name" value="Myb_dom"/>
</dbReference>
<dbReference type="PROSITE" id="PS51294">
    <property type="entry name" value="HTH_MYB"/>
    <property type="match status" value="1"/>
</dbReference>
<keyword evidence="2" id="KW-0539">Nucleus</keyword>
<dbReference type="Pfam" id="PF13921">
    <property type="entry name" value="Myb_DNA-bind_6"/>
    <property type="match status" value="1"/>
</dbReference>
<accession>V4S2V9</accession>
<evidence type="ECO:0000259" key="3">
    <source>
        <dbReference type="PROSITE" id="PS51294"/>
    </source>
</evidence>
<dbReference type="KEGG" id="cic:CICLE_v10013266mg"/>
<gene>
    <name evidence="4" type="ORF">CICLE_v10013266mg</name>
</gene>
<dbReference type="STRING" id="85681.V4S2V9"/>
<name>V4S2V9_CITCL</name>
<feature type="domain" description="HTH myb-type" evidence="3">
    <location>
        <begin position="23"/>
        <end position="42"/>
    </location>
</feature>
<keyword evidence="5" id="KW-1185">Reference proteome</keyword>
<protein>
    <recommendedName>
        <fullName evidence="3">HTH myb-type domain-containing protein</fullName>
    </recommendedName>
</protein>
<dbReference type="EMBL" id="KI536861">
    <property type="protein sequence ID" value="ESR41678.1"/>
    <property type="molecule type" value="Genomic_DNA"/>
</dbReference>
<proteinExistence type="predicted"/>
<reference evidence="4 5" key="1">
    <citation type="submission" date="2013-10" db="EMBL/GenBank/DDBJ databases">
        <authorList>
            <consortium name="International Citrus Genome Consortium"/>
            <person name="Jenkins J."/>
            <person name="Schmutz J."/>
            <person name="Prochnik S."/>
            <person name="Rokhsar D."/>
            <person name="Gmitter F."/>
            <person name="Ollitrault P."/>
            <person name="Machado M."/>
            <person name="Talon M."/>
            <person name="Wincker P."/>
            <person name="Jaillon O."/>
            <person name="Morgante M."/>
        </authorList>
    </citation>
    <scope>NUCLEOTIDE SEQUENCE</scope>
    <source>
        <strain evidence="5">cv. Clemenules</strain>
    </source>
</reference>
<dbReference type="PANTHER" id="PTHR10641">
    <property type="entry name" value="MYB FAMILY TRANSCRIPTION FACTOR"/>
    <property type="match status" value="1"/>
</dbReference>
<comment type="subcellular location">
    <subcellularLocation>
        <location evidence="1">Nucleus</location>
    </subcellularLocation>
</comment>
<dbReference type="eggNOG" id="KOG0048">
    <property type="taxonomic scope" value="Eukaryota"/>
</dbReference>
<dbReference type="InParanoid" id="V4S2V9"/>
<dbReference type="InterPro" id="IPR009057">
    <property type="entry name" value="Homeodomain-like_sf"/>
</dbReference>
<dbReference type="AlphaFoldDB" id="V4S2V9"/>
<dbReference type="InterPro" id="IPR015495">
    <property type="entry name" value="Myb_TF_plants"/>
</dbReference>
<evidence type="ECO:0000313" key="5">
    <source>
        <dbReference type="Proteomes" id="UP000030687"/>
    </source>
</evidence>
<organism evidence="4 5">
    <name type="scientific">Citrus clementina</name>
    <name type="common">Clementine</name>
    <name type="synonym">Citrus deliciosa x Citrus sinensis</name>
    <dbReference type="NCBI Taxonomy" id="85681"/>
    <lineage>
        <taxon>Eukaryota</taxon>
        <taxon>Viridiplantae</taxon>
        <taxon>Streptophyta</taxon>
        <taxon>Embryophyta</taxon>
        <taxon>Tracheophyta</taxon>
        <taxon>Spermatophyta</taxon>
        <taxon>Magnoliopsida</taxon>
        <taxon>eudicotyledons</taxon>
        <taxon>Gunneridae</taxon>
        <taxon>Pentapetalae</taxon>
        <taxon>rosids</taxon>
        <taxon>malvids</taxon>
        <taxon>Sapindales</taxon>
        <taxon>Rutaceae</taxon>
        <taxon>Aurantioideae</taxon>
        <taxon>Citrus</taxon>
    </lineage>
</organism>
<evidence type="ECO:0000256" key="2">
    <source>
        <dbReference type="ARBA" id="ARBA00023242"/>
    </source>
</evidence>
<dbReference type="Proteomes" id="UP000030687">
    <property type="component" value="Unassembled WGS sequence"/>
</dbReference>
<evidence type="ECO:0000313" key="4">
    <source>
        <dbReference type="EMBL" id="ESR41678.1"/>
    </source>
</evidence>